<protein>
    <submittedName>
        <fullName evidence="1">Uncharacterized protein</fullName>
    </submittedName>
</protein>
<dbReference type="EMBL" id="FOYR01000001">
    <property type="protein sequence ID" value="SFR38300.1"/>
    <property type="molecule type" value="Genomic_DNA"/>
</dbReference>
<name>A0A1I6G829_9MICO</name>
<evidence type="ECO:0000313" key="2">
    <source>
        <dbReference type="Proteomes" id="UP000198877"/>
    </source>
</evidence>
<gene>
    <name evidence="1" type="ORF">SAMN04488591_0856</name>
</gene>
<dbReference type="Proteomes" id="UP000198877">
    <property type="component" value="Unassembled WGS sequence"/>
</dbReference>
<dbReference type="AlphaFoldDB" id="A0A1I6G829"/>
<proteinExistence type="predicted"/>
<evidence type="ECO:0000313" key="1">
    <source>
        <dbReference type="EMBL" id="SFR38300.1"/>
    </source>
</evidence>
<reference evidence="2" key="1">
    <citation type="submission" date="2016-10" db="EMBL/GenBank/DDBJ databases">
        <authorList>
            <person name="Varghese N."/>
            <person name="Submissions S."/>
        </authorList>
    </citation>
    <scope>NUCLEOTIDE SEQUENCE [LARGE SCALE GENOMIC DNA]</scope>
    <source>
        <strain evidence="2">CL127</strain>
    </source>
</reference>
<accession>A0A1I6G829</accession>
<sequence length="138" mass="14984">MTAQAPTHTLPDGLEIVVDVTGRDGDTARLGIRRARAGELVDAYPAGTHDRELLVEGSPAPSAVAEFAAHVLAQDARCRRIVLPVPERDLDAIAWAEDAGFRYVVDIETRSGGWSLLVTEPDWVLAQPHVLEDIPLKE</sequence>
<dbReference type="RefSeq" id="WP_091477066.1">
    <property type="nucleotide sequence ID" value="NZ_FNGQ01000001.1"/>
</dbReference>
<organism evidence="1 2">
    <name type="scientific">Microbacterium azadirachtae</name>
    <dbReference type="NCBI Taxonomy" id="582680"/>
    <lineage>
        <taxon>Bacteria</taxon>
        <taxon>Bacillati</taxon>
        <taxon>Actinomycetota</taxon>
        <taxon>Actinomycetes</taxon>
        <taxon>Micrococcales</taxon>
        <taxon>Microbacteriaceae</taxon>
        <taxon>Microbacterium</taxon>
    </lineage>
</organism>